<keyword evidence="3" id="KW-1185">Reference proteome</keyword>
<dbReference type="OrthoDB" id="4062651at2759"/>
<dbReference type="GO" id="GO:0005524">
    <property type="term" value="F:ATP binding"/>
    <property type="evidence" value="ECO:0007669"/>
    <property type="project" value="InterPro"/>
</dbReference>
<dbReference type="PANTHER" id="PTHR44329">
    <property type="entry name" value="SERINE/THREONINE-PROTEIN KINASE TNNI3K-RELATED"/>
    <property type="match status" value="1"/>
</dbReference>
<dbReference type="AlphaFoldDB" id="A0A6A6EFG8"/>
<gene>
    <name evidence="2" type="ORF">K469DRAFT_43561</name>
</gene>
<accession>A0A6A6EFG8</accession>
<dbReference type="SMART" id="SM00220">
    <property type="entry name" value="S_TKc"/>
    <property type="match status" value="1"/>
</dbReference>
<reference evidence="2" key="1">
    <citation type="journal article" date="2020" name="Stud. Mycol.">
        <title>101 Dothideomycetes genomes: a test case for predicting lifestyles and emergence of pathogens.</title>
        <authorList>
            <person name="Haridas S."/>
            <person name="Albert R."/>
            <person name="Binder M."/>
            <person name="Bloem J."/>
            <person name="Labutti K."/>
            <person name="Salamov A."/>
            <person name="Andreopoulos B."/>
            <person name="Baker S."/>
            <person name="Barry K."/>
            <person name="Bills G."/>
            <person name="Bluhm B."/>
            <person name="Cannon C."/>
            <person name="Castanera R."/>
            <person name="Culley D."/>
            <person name="Daum C."/>
            <person name="Ezra D."/>
            <person name="Gonzalez J."/>
            <person name="Henrissat B."/>
            <person name="Kuo A."/>
            <person name="Liang C."/>
            <person name="Lipzen A."/>
            <person name="Lutzoni F."/>
            <person name="Magnuson J."/>
            <person name="Mondo S."/>
            <person name="Nolan M."/>
            <person name="Ohm R."/>
            <person name="Pangilinan J."/>
            <person name="Park H.-J."/>
            <person name="Ramirez L."/>
            <person name="Alfaro M."/>
            <person name="Sun H."/>
            <person name="Tritt A."/>
            <person name="Yoshinaga Y."/>
            <person name="Zwiers L.-H."/>
            <person name="Turgeon B."/>
            <person name="Goodwin S."/>
            <person name="Spatafora J."/>
            <person name="Crous P."/>
            <person name="Grigoriev I."/>
        </authorList>
    </citation>
    <scope>NUCLEOTIDE SEQUENCE</scope>
    <source>
        <strain evidence="2">CBS 207.26</strain>
    </source>
</reference>
<evidence type="ECO:0000259" key="1">
    <source>
        <dbReference type="PROSITE" id="PS50011"/>
    </source>
</evidence>
<protein>
    <recommendedName>
        <fullName evidence="1">Protein kinase domain-containing protein</fullName>
    </recommendedName>
</protein>
<dbReference type="GO" id="GO:0004674">
    <property type="term" value="F:protein serine/threonine kinase activity"/>
    <property type="evidence" value="ECO:0007669"/>
    <property type="project" value="TreeGrafter"/>
</dbReference>
<sequence>MELAASLYEVLCTPLAAHIDIDHFLTETEFPVEPEISNADSTDDEYEPDIQWRVDGCALGVQLFATPIFLESAGPLRVDVLLPDQRDQSPAIRRHLQSSSLCYERTENVSLHPLVRHVTRGLSRWAKRHANFAKTYLSLPFGSHIVIPNFNYNPSDMEIHFSPEYDIEWQMLSPRALEQVWQSRKPRIRMPAELDLSELKLIRQLQDSVSLVRILNSSVDRIFVFKSSTRGFYYVYNELFSLISMPSHPNIMSAPEYIVTKSCYFGGKIGVCGFLLPYYELGSLSANVGRIREEGEGAVYRIAEQVCRALLYLQEKNGSYYSDLRPDNILLEGEGRQRRAILIDFEQRGNWSTWAAPEISYLSYFVQLVRSHNIPDVEKAHYASLLEQANCEVNLLGEGCSYTLGNPGCNEVWNSIPACYWESVTVYSLGKLLWCLFEGVWRVSNLDCLYHLGYDYGEIEFPEFRKTPEPVQELILRCTAGAPEHEGRFTPVVRIGGKAYPRPAPHALVNYTADSRTILEASKIWWQDELEKAEKEIRERLQWQEQNGCGPDATYSYHDRPTLREILRWLQQAIISQGL</sequence>
<dbReference type="Gene3D" id="1.10.510.10">
    <property type="entry name" value="Transferase(Phosphotransferase) domain 1"/>
    <property type="match status" value="1"/>
</dbReference>
<organism evidence="2 3">
    <name type="scientific">Zopfia rhizophila CBS 207.26</name>
    <dbReference type="NCBI Taxonomy" id="1314779"/>
    <lineage>
        <taxon>Eukaryota</taxon>
        <taxon>Fungi</taxon>
        <taxon>Dikarya</taxon>
        <taxon>Ascomycota</taxon>
        <taxon>Pezizomycotina</taxon>
        <taxon>Dothideomycetes</taxon>
        <taxon>Dothideomycetes incertae sedis</taxon>
        <taxon>Zopfiaceae</taxon>
        <taxon>Zopfia</taxon>
    </lineage>
</organism>
<dbReference type="InterPro" id="IPR011009">
    <property type="entry name" value="Kinase-like_dom_sf"/>
</dbReference>
<feature type="domain" description="Protein kinase" evidence="1">
    <location>
        <begin position="188"/>
        <end position="509"/>
    </location>
</feature>
<name>A0A6A6EFG8_9PEZI</name>
<proteinExistence type="predicted"/>
<dbReference type="EMBL" id="ML994620">
    <property type="protein sequence ID" value="KAF2189592.1"/>
    <property type="molecule type" value="Genomic_DNA"/>
</dbReference>
<dbReference type="InterPro" id="IPR000719">
    <property type="entry name" value="Prot_kinase_dom"/>
</dbReference>
<dbReference type="SUPFAM" id="SSF56112">
    <property type="entry name" value="Protein kinase-like (PK-like)"/>
    <property type="match status" value="1"/>
</dbReference>
<evidence type="ECO:0000313" key="3">
    <source>
        <dbReference type="Proteomes" id="UP000800200"/>
    </source>
</evidence>
<dbReference type="PROSITE" id="PS50011">
    <property type="entry name" value="PROTEIN_KINASE_DOM"/>
    <property type="match status" value="1"/>
</dbReference>
<dbReference type="Proteomes" id="UP000800200">
    <property type="component" value="Unassembled WGS sequence"/>
</dbReference>
<evidence type="ECO:0000313" key="2">
    <source>
        <dbReference type="EMBL" id="KAF2189592.1"/>
    </source>
</evidence>
<dbReference type="InterPro" id="IPR051681">
    <property type="entry name" value="Ser/Thr_Kinases-Pseudokinases"/>
</dbReference>